<dbReference type="Proteomes" id="UP000230543">
    <property type="component" value="Unassembled WGS sequence"/>
</dbReference>
<accession>A0A2M6WCR9</accession>
<proteinExistence type="predicted"/>
<feature type="transmembrane region" description="Helical" evidence="1">
    <location>
        <begin position="26"/>
        <end position="48"/>
    </location>
</feature>
<feature type="non-terminal residue" evidence="2">
    <location>
        <position position="93"/>
    </location>
</feature>
<sequence>MNIDYHQRLEKYRQAKLKKSELASDAIAKWCGSWSFLILHIIGFIIWLSVKWNFNILTLIVSFEAILLMNILLMSQNRQAKQDDLRDEADYQA</sequence>
<protein>
    <recommendedName>
        <fullName evidence="4">DUF1003 domain-containing protein</fullName>
    </recommendedName>
</protein>
<evidence type="ECO:0000256" key="1">
    <source>
        <dbReference type="SAM" id="Phobius"/>
    </source>
</evidence>
<feature type="transmembrane region" description="Helical" evidence="1">
    <location>
        <begin position="54"/>
        <end position="73"/>
    </location>
</feature>
<comment type="caution">
    <text evidence="2">The sequence shown here is derived from an EMBL/GenBank/DDBJ whole genome shotgun (WGS) entry which is preliminary data.</text>
</comment>
<dbReference type="InterPro" id="IPR010406">
    <property type="entry name" value="DUF1003"/>
</dbReference>
<organism evidence="2 3">
    <name type="scientific">Candidatus Komeilibacteria bacterium CG10_big_fil_rev_8_21_14_0_10_41_13</name>
    <dbReference type="NCBI Taxonomy" id="1974476"/>
    <lineage>
        <taxon>Bacteria</taxon>
        <taxon>Candidatus Komeiliibacteriota</taxon>
    </lineage>
</organism>
<reference evidence="3" key="1">
    <citation type="submission" date="2017-09" db="EMBL/GenBank/DDBJ databases">
        <title>Depth-based differentiation of microbial function through sediment-hosted aquifers and enrichment of novel symbionts in the deep terrestrial subsurface.</title>
        <authorList>
            <person name="Probst A.J."/>
            <person name="Ladd B."/>
            <person name="Jarett J.K."/>
            <person name="Geller-Mcgrath D.E."/>
            <person name="Sieber C.M.K."/>
            <person name="Emerson J.B."/>
            <person name="Anantharaman K."/>
            <person name="Thomas B.C."/>
            <person name="Malmstrom R."/>
            <person name="Stieglmeier M."/>
            <person name="Klingl A."/>
            <person name="Woyke T."/>
            <person name="Ryan C.M."/>
            <person name="Banfield J.F."/>
        </authorList>
    </citation>
    <scope>NUCLEOTIDE SEQUENCE [LARGE SCALE GENOMIC DNA]</scope>
</reference>
<dbReference type="EMBL" id="PFBO01000037">
    <property type="protein sequence ID" value="PIT90601.1"/>
    <property type="molecule type" value="Genomic_DNA"/>
</dbReference>
<keyword evidence="1" id="KW-0812">Transmembrane</keyword>
<keyword evidence="1" id="KW-0472">Membrane</keyword>
<dbReference type="AlphaFoldDB" id="A0A2M6WCR9"/>
<evidence type="ECO:0008006" key="4">
    <source>
        <dbReference type="Google" id="ProtNLM"/>
    </source>
</evidence>
<gene>
    <name evidence="2" type="ORF">COU22_01220</name>
</gene>
<name>A0A2M6WCR9_9BACT</name>
<evidence type="ECO:0000313" key="2">
    <source>
        <dbReference type="EMBL" id="PIT90601.1"/>
    </source>
</evidence>
<evidence type="ECO:0000313" key="3">
    <source>
        <dbReference type="Proteomes" id="UP000230543"/>
    </source>
</evidence>
<keyword evidence="1" id="KW-1133">Transmembrane helix</keyword>
<dbReference type="Pfam" id="PF06210">
    <property type="entry name" value="DUF1003"/>
    <property type="match status" value="1"/>
</dbReference>